<proteinExistence type="predicted"/>
<accession>A0AAV9B958</accession>
<dbReference type="Proteomes" id="UP001179952">
    <property type="component" value="Unassembled WGS sequence"/>
</dbReference>
<dbReference type="EMBL" id="JAUJYN010000004">
    <property type="protein sequence ID" value="KAK1272874.1"/>
    <property type="molecule type" value="Genomic_DNA"/>
</dbReference>
<name>A0AAV9B958_ACOGR</name>
<protein>
    <submittedName>
        <fullName evidence="1">Uncharacterized protein</fullName>
    </submittedName>
</protein>
<reference evidence="1" key="2">
    <citation type="submission" date="2023-06" db="EMBL/GenBank/DDBJ databases">
        <authorList>
            <person name="Ma L."/>
            <person name="Liu K.-W."/>
            <person name="Li Z."/>
            <person name="Hsiao Y.-Y."/>
            <person name="Qi Y."/>
            <person name="Fu T."/>
            <person name="Tang G."/>
            <person name="Zhang D."/>
            <person name="Sun W.-H."/>
            <person name="Liu D.-K."/>
            <person name="Li Y."/>
            <person name="Chen G.-Z."/>
            <person name="Liu X.-D."/>
            <person name="Liao X.-Y."/>
            <person name="Jiang Y.-T."/>
            <person name="Yu X."/>
            <person name="Hao Y."/>
            <person name="Huang J."/>
            <person name="Zhao X.-W."/>
            <person name="Ke S."/>
            <person name="Chen Y.-Y."/>
            <person name="Wu W.-L."/>
            <person name="Hsu J.-L."/>
            <person name="Lin Y.-F."/>
            <person name="Huang M.-D."/>
            <person name="Li C.-Y."/>
            <person name="Huang L."/>
            <person name="Wang Z.-W."/>
            <person name="Zhao X."/>
            <person name="Zhong W.-Y."/>
            <person name="Peng D.-H."/>
            <person name="Ahmad S."/>
            <person name="Lan S."/>
            <person name="Zhang J.-S."/>
            <person name="Tsai W.-C."/>
            <person name="Van De Peer Y."/>
            <person name="Liu Z.-J."/>
        </authorList>
    </citation>
    <scope>NUCLEOTIDE SEQUENCE</scope>
    <source>
        <strain evidence="1">SCP</strain>
        <tissue evidence="1">Leaves</tissue>
    </source>
</reference>
<evidence type="ECO:0000313" key="1">
    <source>
        <dbReference type="EMBL" id="KAK1272874.1"/>
    </source>
</evidence>
<organism evidence="1 2">
    <name type="scientific">Acorus gramineus</name>
    <name type="common">Dwarf sweet flag</name>
    <dbReference type="NCBI Taxonomy" id="55184"/>
    <lineage>
        <taxon>Eukaryota</taxon>
        <taxon>Viridiplantae</taxon>
        <taxon>Streptophyta</taxon>
        <taxon>Embryophyta</taxon>
        <taxon>Tracheophyta</taxon>
        <taxon>Spermatophyta</taxon>
        <taxon>Magnoliopsida</taxon>
        <taxon>Liliopsida</taxon>
        <taxon>Acoraceae</taxon>
        <taxon>Acorus</taxon>
    </lineage>
</organism>
<evidence type="ECO:0000313" key="2">
    <source>
        <dbReference type="Proteomes" id="UP001179952"/>
    </source>
</evidence>
<keyword evidence="2" id="KW-1185">Reference proteome</keyword>
<reference evidence="1" key="1">
    <citation type="journal article" date="2023" name="Nat. Commun.">
        <title>Diploid and tetraploid genomes of Acorus and the evolution of monocots.</title>
        <authorList>
            <person name="Ma L."/>
            <person name="Liu K.W."/>
            <person name="Li Z."/>
            <person name="Hsiao Y.Y."/>
            <person name="Qi Y."/>
            <person name="Fu T."/>
            <person name="Tang G.D."/>
            <person name="Zhang D."/>
            <person name="Sun W.H."/>
            <person name="Liu D.K."/>
            <person name="Li Y."/>
            <person name="Chen G.Z."/>
            <person name="Liu X.D."/>
            <person name="Liao X.Y."/>
            <person name="Jiang Y.T."/>
            <person name="Yu X."/>
            <person name="Hao Y."/>
            <person name="Huang J."/>
            <person name="Zhao X.W."/>
            <person name="Ke S."/>
            <person name="Chen Y.Y."/>
            <person name="Wu W.L."/>
            <person name="Hsu J.L."/>
            <person name="Lin Y.F."/>
            <person name="Huang M.D."/>
            <person name="Li C.Y."/>
            <person name="Huang L."/>
            <person name="Wang Z.W."/>
            <person name="Zhao X."/>
            <person name="Zhong W.Y."/>
            <person name="Peng D.H."/>
            <person name="Ahmad S."/>
            <person name="Lan S."/>
            <person name="Zhang J.S."/>
            <person name="Tsai W.C."/>
            <person name="Van de Peer Y."/>
            <person name="Liu Z.J."/>
        </authorList>
    </citation>
    <scope>NUCLEOTIDE SEQUENCE</scope>
    <source>
        <strain evidence="1">SCP</strain>
    </source>
</reference>
<comment type="caution">
    <text evidence="1">The sequence shown here is derived from an EMBL/GenBank/DDBJ whole genome shotgun (WGS) entry which is preliminary data.</text>
</comment>
<sequence>MFLLSGGRSKSKSTSTTKNGIWFSILRRSWSTSSNAYIKFWMSPLSCSSFPSGAAHSQRSLTDIHFQGKTNTCSACAYIPMNMHV</sequence>
<gene>
    <name evidence="1" type="ORF">QJS04_geneDACA007803</name>
</gene>
<dbReference type="AlphaFoldDB" id="A0AAV9B958"/>